<protein>
    <submittedName>
        <fullName evidence="1">DUF3572 domain-containing protein</fullName>
    </submittedName>
</protein>
<organism evidence="1 2">
    <name type="scientific">Paralimibaculum aggregatum</name>
    <dbReference type="NCBI Taxonomy" id="3036245"/>
    <lineage>
        <taxon>Bacteria</taxon>
        <taxon>Pseudomonadati</taxon>
        <taxon>Pseudomonadota</taxon>
        <taxon>Alphaproteobacteria</taxon>
        <taxon>Rhodobacterales</taxon>
        <taxon>Paracoccaceae</taxon>
        <taxon>Paralimibaculum</taxon>
    </lineage>
</organism>
<proteinExistence type="predicted"/>
<comment type="caution">
    <text evidence="1">The sequence shown here is derived from an EMBL/GenBank/DDBJ whole genome shotgun (WGS) entry which is preliminary data.</text>
</comment>
<reference evidence="1 2" key="1">
    <citation type="submission" date="2023-04" db="EMBL/GenBank/DDBJ databases">
        <title>Marinoamorphus aggregata gen. nov., sp. Nov., isolate from tissue of brittle star Ophioplocus japonicus.</title>
        <authorList>
            <person name="Kawano K."/>
            <person name="Sawayama S."/>
            <person name="Nakagawa S."/>
        </authorList>
    </citation>
    <scope>NUCLEOTIDE SEQUENCE [LARGE SCALE GENOMIC DNA]</scope>
    <source>
        <strain evidence="1 2">NKW23</strain>
    </source>
</reference>
<gene>
    <name evidence="1" type="ORF">LNKW23_31110</name>
</gene>
<sequence>MGGAGMSRAAATELAGEVLGWLAGRPEDLADFLVASGARPEDLRAAVRQPEFLGFVLDYLLASEAMLLDCTADLGVPPDRPAAARAALPGGDLPHWT</sequence>
<dbReference type="EMBL" id="BSYI01000025">
    <property type="protein sequence ID" value="GMG83897.1"/>
    <property type="molecule type" value="Genomic_DNA"/>
</dbReference>
<dbReference type="InterPro" id="IPR021955">
    <property type="entry name" value="DUF3572"/>
</dbReference>
<evidence type="ECO:0000313" key="1">
    <source>
        <dbReference type="EMBL" id="GMG83897.1"/>
    </source>
</evidence>
<dbReference type="Proteomes" id="UP001239909">
    <property type="component" value="Unassembled WGS sequence"/>
</dbReference>
<name>A0ABQ6LKY4_9RHOB</name>
<accession>A0ABQ6LKY4</accession>
<evidence type="ECO:0000313" key="2">
    <source>
        <dbReference type="Proteomes" id="UP001239909"/>
    </source>
</evidence>
<keyword evidence="2" id="KW-1185">Reference proteome</keyword>
<dbReference type="Pfam" id="PF12096">
    <property type="entry name" value="DUF3572"/>
    <property type="match status" value="1"/>
</dbReference>